<dbReference type="OrthoDB" id="2735536at2759"/>
<dbReference type="PANTHER" id="PTHR10366:SF564">
    <property type="entry name" value="STEROL-4-ALPHA-CARBOXYLATE 3-DEHYDROGENASE, DECARBOXYLATING"/>
    <property type="match status" value="1"/>
</dbReference>
<feature type="domain" description="NAD-dependent epimerase/dehydratase" evidence="4">
    <location>
        <begin position="7"/>
        <end position="224"/>
    </location>
</feature>
<dbReference type="STRING" id="356882.A0A423WAH5"/>
<comment type="caution">
    <text evidence="5">The sequence shown here is derived from an EMBL/GenBank/DDBJ whole genome shotgun (WGS) entry which is preliminary data.</text>
</comment>
<organism evidence="5 6">
    <name type="scientific">Cytospora schulzeri</name>
    <dbReference type="NCBI Taxonomy" id="448051"/>
    <lineage>
        <taxon>Eukaryota</taxon>
        <taxon>Fungi</taxon>
        <taxon>Dikarya</taxon>
        <taxon>Ascomycota</taxon>
        <taxon>Pezizomycotina</taxon>
        <taxon>Sordariomycetes</taxon>
        <taxon>Sordariomycetidae</taxon>
        <taxon>Diaporthales</taxon>
        <taxon>Cytosporaceae</taxon>
        <taxon>Cytospora</taxon>
    </lineage>
</organism>
<evidence type="ECO:0000256" key="1">
    <source>
        <dbReference type="ARBA" id="ARBA00023002"/>
    </source>
</evidence>
<evidence type="ECO:0000313" key="6">
    <source>
        <dbReference type="Proteomes" id="UP000283895"/>
    </source>
</evidence>
<protein>
    <recommendedName>
        <fullName evidence="4">NAD-dependent epimerase/dehydratase domain-containing protein</fullName>
    </recommendedName>
</protein>
<dbReference type="Pfam" id="PF01370">
    <property type="entry name" value="Epimerase"/>
    <property type="match status" value="1"/>
</dbReference>
<evidence type="ECO:0000313" key="5">
    <source>
        <dbReference type="EMBL" id="ROW00326.1"/>
    </source>
</evidence>
<reference evidence="5 6" key="1">
    <citation type="submission" date="2015-09" db="EMBL/GenBank/DDBJ databases">
        <title>Host preference determinants of Valsa canker pathogens revealed by comparative genomics.</title>
        <authorList>
            <person name="Yin Z."/>
            <person name="Huang L."/>
        </authorList>
    </citation>
    <scope>NUCLEOTIDE SEQUENCE [LARGE SCALE GENOMIC DNA]</scope>
    <source>
        <strain evidence="5 6">03-1</strain>
    </source>
</reference>
<gene>
    <name evidence="5" type="ORF">VMCG_07238</name>
</gene>
<dbReference type="Proteomes" id="UP000283895">
    <property type="component" value="Unassembled WGS sequence"/>
</dbReference>
<evidence type="ECO:0000256" key="2">
    <source>
        <dbReference type="ARBA" id="ARBA00023445"/>
    </source>
</evidence>
<dbReference type="GO" id="GO:0016616">
    <property type="term" value="F:oxidoreductase activity, acting on the CH-OH group of donors, NAD or NADP as acceptor"/>
    <property type="evidence" value="ECO:0007669"/>
    <property type="project" value="TreeGrafter"/>
</dbReference>
<dbReference type="PANTHER" id="PTHR10366">
    <property type="entry name" value="NAD DEPENDENT EPIMERASE/DEHYDRATASE"/>
    <property type="match status" value="1"/>
</dbReference>
<evidence type="ECO:0000259" key="4">
    <source>
        <dbReference type="Pfam" id="PF01370"/>
    </source>
</evidence>
<dbReference type="SUPFAM" id="SSF51735">
    <property type="entry name" value="NAD(P)-binding Rossmann-fold domains"/>
    <property type="match status" value="1"/>
</dbReference>
<evidence type="ECO:0000256" key="3">
    <source>
        <dbReference type="SAM" id="MobiDB-lite"/>
    </source>
</evidence>
<comment type="similarity">
    <text evidence="2">Belongs to the NAD(P)-dependent epimerase/dehydratase family. Dihydroflavonol-4-reductase subfamily.</text>
</comment>
<accession>A0A423WAH5</accession>
<dbReference type="Gene3D" id="3.40.50.720">
    <property type="entry name" value="NAD(P)-binding Rossmann-like Domain"/>
    <property type="match status" value="1"/>
</dbReference>
<sequence>MSQPQRVLLTGGNGVVGSATLLALCEAGYNVHAVVRRQDAIDKTSSHPSIKKYSDQIQWSIVPDMTKPDAFLDAVRGCHYIIHVASPLAPMPPRPCDVRTPAVQGTQAIINAAESEPLVKRLVVTGSVASLSRPSETLPDHPQYQPGGTIPLMSGATYIPTPPERPRDDSSPFSRYADSKLASGNLVRDYAAAHPDSHFQVVLLCPSWVLGPGLPVRNKVEALYTANLTLAWMMLDSSPLLNPVWDLPPDVPTPLRSDSVWIDDVALAHVRGLSVPLPGGGNSQTWVLACGPPSGNSFAGAEEIVRRRLPEVAKHFSFAGKIHSLPVNVDGASAERELLGRPFVPFEEQVVRAVEWMVSLPDAEPASA</sequence>
<dbReference type="InterPro" id="IPR036291">
    <property type="entry name" value="NAD(P)-bd_dom_sf"/>
</dbReference>
<dbReference type="InterPro" id="IPR001509">
    <property type="entry name" value="Epimerase_deHydtase"/>
</dbReference>
<dbReference type="AlphaFoldDB" id="A0A423WAH5"/>
<feature type="region of interest" description="Disordered" evidence="3">
    <location>
        <begin position="156"/>
        <end position="175"/>
    </location>
</feature>
<keyword evidence="1" id="KW-0560">Oxidoreductase</keyword>
<name>A0A423WAH5_9PEZI</name>
<dbReference type="InterPro" id="IPR050425">
    <property type="entry name" value="NAD(P)_dehydrat-like"/>
</dbReference>
<keyword evidence="6" id="KW-1185">Reference proteome</keyword>
<dbReference type="EMBL" id="LKEA01000021">
    <property type="protein sequence ID" value="ROW00326.1"/>
    <property type="molecule type" value="Genomic_DNA"/>
</dbReference>
<proteinExistence type="inferred from homology"/>